<feature type="binding site" evidence="9">
    <location>
        <position position="77"/>
    </location>
    <ligand>
        <name>ATP</name>
        <dbReference type="ChEBI" id="CHEBI:30616"/>
    </ligand>
</feature>
<comment type="subcellular location">
    <subcellularLocation>
        <location evidence="9">Cytoplasm</location>
    </subcellularLocation>
</comment>
<evidence type="ECO:0000256" key="9">
    <source>
        <dbReference type="HAMAP-Rule" id="MF_00016"/>
    </source>
</evidence>
<dbReference type="GO" id="GO:0005524">
    <property type="term" value="F:ATP binding"/>
    <property type="evidence" value="ECO:0007669"/>
    <property type="project" value="UniProtKB-UniRule"/>
</dbReference>
<keyword evidence="6 9" id="KW-0238">DNA-binding</keyword>
<feature type="region of interest" description="Head domain (RuvB-H)" evidence="9">
    <location>
        <begin position="265"/>
        <end position="392"/>
    </location>
</feature>
<dbReference type="InterPro" id="IPR008824">
    <property type="entry name" value="RuvB-like_N"/>
</dbReference>
<dbReference type="InterPro" id="IPR004605">
    <property type="entry name" value="DNA_helicase_Holl-junc_RuvB"/>
</dbReference>
<dbReference type="Pfam" id="PF17864">
    <property type="entry name" value="AAA_lid_4"/>
    <property type="match status" value="1"/>
</dbReference>
<dbReference type="Gene3D" id="1.10.8.60">
    <property type="match status" value="1"/>
</dbReference>
<dbReference type="CDD" id="cd00009">
    <property type="entry name" value="AAA"/>
    <property type="match status" value="1"/>
</dbReference>
<evidence type="ECO:0000256" key="7">
    <source>
        <dbReference type="ARBA" id="ARBA00023172"/>
    </source>
</evidence>
<dbReference type="SMART" id="SM00382">
    <property type="entry name" value="AAA"/>
    <property type="match status" value="1"/>
</dbReference>
<dbReference type="InterPro" id="IPR027417">
    <property type="entry name" value="P-loop_NTPase"/>
</dbReference>
<dbReference type="GO" id="GO:0000400">
    <property type="term" value="F:four-way junction DNA binding"/>
    <property type="evidence" value="ECO:0007669"/>
    <property type="project" value="UniProtKB-UniRule"/>
</dbReference>
<comment type="function">
    <text evidence="9">The RuvA-RuvB-RuvC complex processes Holliday junction (HJ) DNA during genetic recombination and DNA repair, while the RuvA-RuvB complex plays an important role in the rescue of blocked DNA replication forks via replication fork reversal (RFR). RuvA specifically binds to HJ cruciform DNA, conferring on it an open structure. The RuvB hexamer acts as an ATP-dependent pump, pulling dsDNA into and through the RuvAB complex. RuvB forms 2 homohexamers on either side of HJ DNA bound by 1 or 2 RuvA tetramers; 4 subunits per hexamer contact DNA at a time. Coordinated motions by a converter formed by DNA-disengaged RuvB subunits stimulates ATP hydrolysis and nucleotide exchange. Immobilization of the converter enables RuvB to convert the ATP-contained energy into a lever motion, pulling 2 nucleotides of DNA out of the RuvA tetramer per ATP hydrolyzed, thus driving DNA branch migration. The RuvB motors rotate together with the DNA substrate, which together with the progressing nucleotide cycle form the mechanistic basis for DNA recombination by continuous HJ branch migration. Branch migration allows RuvC to scan DNA until it finds its consensus sequence, where it cleaves and resolves cruciform DNA.</text>
</comment>
<dbReference type="Gene3D" id="3.40.50.300">
    <property type="entry name" value="P-loop containing nucleotide triphosphate hydrolases"/>
    <property type="match status" value="1"/>
</dbReference>
<feature type="domain" description="AAA+ ATPase" evidence="11">
    <location>
        <begin position="61"/>
        <end position="192"/>
    </location>
</feature>
<dbReference type="SUPFAM" id="SSF46785">
    <property type="entry name" value="Winged helix' DNA-binding domain"/>
    <property type="match status" value="1"/>
</dbReference>
<comment type="catalytic activity">
    <reaction evidence="9">
        <text>ATP + H2O = ADP + phosphate + H(+)</text>
        <dbReference type="Rhea" id="RHEA:13065"/>
        <dbReference type="ChEBI" id="CHEBI:15377"/>
        <dbReference type="ChEBI" id="CHEBI:15378"/>
        <dbReference type="ChEBI" id="CHEBI:30616"/>
        <dbReference type="ChEBI" id="CHEBI:43474"/>
        <dbReference type="ChEBI" id="CHEBI:456216"/>
    </reaction>
</comment>
<dbReference type="EC" id="3.6.4.-" evidence="9"/>
<dbReference type="GO" id="GO:0006310">
    <property type="term" value="P:DNA recombination"/>
    <property type="evidence" value="ECO:0007669"/>
    <property type="project" value="UniProtKB-UniRule"/>
</dbReference>
<proteinExistence type="inferred from homology"/>
<feature type="binding site" evidence="9">
    <location>
        <begin position="138"/>
        <end position="140"/>
    </location>
    <ligand>
        <name>ATP</name>
        <dbReference type="ChEBI" id="CHEBI:30616"/>
    </ligand>
</feature>
<keyword evidence="3 9" id="KW-0227">DNA damage</keyword>
<evidence type="ECO:0000256" key="5">
    <source>
        <dbReference type="ARBA" id="ARBA00022840"/>
    </source>
</evidence>
<keyword evidence="5 9" id="KW-0067">ATP-binding</keyword>
<evidence type="ECO:0000313" key="13">
    <source>
        <dbReference type="Proteomes" id="UP000182227"/>
    </source>
</evidence>
<evidence type="ECO:0000259" key="11">
    <source>
        <dbReference type="SMART" id="SM00382"/>
    </source>
</evidence>
<dbReference type="Pfam" id="PF05491">
    <property type="entry name" value="WHD_RuvB"/>
    <property type="match status" value="1"/>
</dbReference>
<sequence length="392" mass="42187">MGRFDDAEDPDEREVSPALTVGEGDIDASLRPRSLGEFIGQPRVREQLQLVIEGAKNRGGTPDHILLSGPPGLGKTSLAMIIAAELGSSLRLTSGPALERAGDLAAMLSNLVEHDVLFIDEIHRIARPAEEMLYLAMEDFRVDVVVGKGPGATSIPLEVAPFTLVGATTRSGALTGPLRDRFGFTAHMDFYEPVELERVLARSAGILGIELGREAGTEIARRSRGTPRIANRLLRRVRDYAEVRADGVITRDIAKAALEVYDVDELGLDRLDRAVLSALTRSFGGGPVGVSTLAVAVGEEATTVEEVCEPFLVRAGMVARTPRGRVATPLAWTHLGMQPPVTGLGQPGCLNRPYGHRRSGVRRARRGPACLHLRDGVADLDVTAHPCHLRHQ</sequence>
<dbReference type="PRINTS" id="PR00830">
    <property type="entry name" value="ENDOLAPTASE"/>
</dbReference>
<dbReference type="GO" id="GO:0006281">
    <property type="term" value="P:DNA repair"/>
    <property type="evidence" value="ECO:0007669"/>
    <property type="project" value="UniProtKB-UniRule"/>
</dbReference>
<evidence type="ECO:0000256" key="8">
    <source>
        <dbReference type="ARBA" id="ARBA00023204"/>
    </source>
</evidence>
<evidence type="ECO:0000256" key="10">
    <source>
        <dbReference type="SAM" id="MobiDB-lite"/>
    </source>
</evidence>
<keyword evidence="4 9" id="KW-0378">Hydrolase</keyword>
<dbReference type="InterPro" id="IPR008823">
    <property type="entry name" value="RuvB_wg_C"/>
</dbReference>
<dbReference type="InterPro" id="IPR036388">
    <property type="entry name" value="WH-like_DNA-bd_sf"/>
</dbReference>
<dbReference type="Pfam" id="PF05496">
    <property type="entry name" value="RuvB_N"/>
    <property type="match status" value="1"/>
</dbReference>
<dbReference type="GO" id="GO:0005737">
    <property type="term" value="C:cytoplasm"/>
    <property type="evidence" value="ECO:0007669"/>
    <property type="project" value="UniProtKB-SubCell"/>
</dbReference>
<feature type="binding site" evidence="9">
    <location>
        <position position="30"/>
    </location>
    <ligand>
        <name>ATP</name>
        <dbReference type="ChEBI" id="CHEBI:30616"/>
    </ligand>
</feature>
<dbReference type="EMBL" id="CTEF01000010">
    <property type="protein sequence ID" value="CQD25259.1"/>
    <property type="molecule type" value="Genomic_DNA"/>
</dbReference>
<comment type="caution">
    <text evidence="9">Lacks conserved residue(s) required for the propagation of feature annotation.</text>
</comment>
<comment type="subunit">
    <text evidence="9">Homohexamer. Forms an RuvA(8)-RuvB(12)-Holliday junction (HJ) complex. HJ DNA is sandwiched between 2 RuvA tetramers; dsDNA enters through RuvA and exits via RuvB. An RuvB hexamer assembles on each DNA strand where it exits the tetramer. Each RuvB hexamer is contacted by two RuvA subunits (via domain III) on 2 adjacent RuvB subunits; this complex drives branch migration. In the full resolvosome a probable DNA-RuvA(4)-RuvB(12)-RuvC(2) complex forms which resolves the HJ.</text>
</comment>
<feature type="binding site" evidence="9">
    <location>
        <position position="76"/>
    </location>
    <ligand>
        <name>Mg(2+)</name>
        <dbReference type="ChEBI" id="CHEBI:18420"/>
    </ligand>
</feature>
<gene>
    <name evidence="9 12" type="primary">ruvB</name>
    <name evidence="12" type="ORF">BN970_07057</name>
</gene>
<comment type="similarity">
    <text evidence="9">Belongs to the RuvB family.</text>
</comment>
<feature type="binding site" evidence="9">
    <location>
        <position position="325"/>
    </location>
    <ligand>
        <name>DNA</name>
        <dbReference type="ChEBI" id="CHEBI:16991"/>
    </ligand>
</feature>
<comment type="domain">
    <text evidence="9">Has 3 domains, the large (RuvB-L) and small ATPase (RuvB-S) domains and the C-terminal head (RuvB-H) domain. The head domain binds DNA, while the ATPase domains jointly bind ATP, ADP or are empty depending on the state of the subunit in the translocation cycle. During a single DNA translocation step the structure of each domain remains the same, but their relative positions change.</text>
</comment>
<dbReference type="NCBIfam" id="TIGR00635">
    <property type="entry name" value="ruvB"/>
    <property type="match status" value="1"/>
</dbReference>
<evidence type="ECO:0000256" key="2">
    <source>
        <dbReference type="ARBA" id="ARBA00022741"/>
    </source>
</evidence>
<organism evidence="12 13">
    <name type="scientific">Mycolicibacterium conceptionense</name>
    <dbReference type="NCBI Taxonomy" id="451644"/>
    <lineage>
        <taxon>Bacteria</taxon>
        <taxon>Bacillati</taxon>
        <taxon>Actinomycetota</taxon>
        <taxon>Actinomycetes</taxon>
        <taxon>Mycobacteriales</taxon>
        <taxon>Mycobacteriaceae</taxon>
        <taxon>Mycolicibacterium</taxon>
    </lineage>
</organism>
<protein>
    <recommendedName>
        <fullName evidence="9">Holliday junction branch migration complex subunit RuvB</fullName>
        <ecNumber evidence="9">3.6.4.-</ecNumber>
    </recommendedName>
</protein>
<feature type="region of interest" description="Small ATPAse domain (RuvB-S)" evidence="9">
    <location>
        <begin position="192"/>
        <end position="262"/>
    </location>
</feature>
<dbReference type="NCBIfam" id="NF000868">
    <property type="entry name" value="PRK00080.1"/>
    <property type="match status" value="1"/>
</dbReference>
<feature type="compositionally biased region" description="Acidic residues" evidence="10">
    <location>
        <begin position="1"/>
        <end position="12"/>
    </location>
</feature>
<dbReference type="HAMAP" id="MF_00016">
    <property type="entry name" value="DNA_HJ_migration_RuvB"/>
    <property type="match status" value="1"/>
</dbReference>
<dbReference type="SUPFAM" id="SSF52540">
    <property type="entry name" value="P-loop containing nucleoside triphosphate hydrolases"/>
    <property type="match status" value="1"/>
</dbReference>
<feature type="binding site" evidence="9">
    <location>
        <position position="31"/>
    </location>
    <ligand>
        <name>ATP</name>
        <dbReference type="ChEBI" id="CHEBI:30616"/>
    </ligand>
</feature>
<feature type="binding site" evidence="9">
    <location>
        <position position="320"/>
    </location>
    <ligand>
        <name>DNA</name>
        <dbReference type="ChEBI" id="CHEBI:16991"/>
    </ligand>
</feature>
<dbReference type="GO" id="GO:0016887">
    <property type="term" value="F:ATP hydrolysis activity"/>
    <property type="evidence" value="ECO:0007669"/>
    <property type="project" value="RHEA"/>
</dbReference>
<keyword evidence="2 9" id="KW-0547">Nucleotide-binding</keyword>
<dbReference type="Proteomes" id="UP000182227">
    <property type="component" value="Unassembled WGS sequence"/>
</dbReference>
<evidence type="ECO:0000256" key="4">
    <source>
        <dbReference type="ARBA" id="ARBA00022801"/>
    </source>
</evidence>
<feature type="binding site" evidence="9">
    <location>
        <position position="72"/>
    </location>
    <ligand>
        <name>ATP</name>
        <dbReference type="ChEBI" id="CHEBI:30616"/>
    </ligand>
</feature>
<feature type="binding site" evidence="9">
    <location>
        <position position="75"/>
    </location>
    <ligand>
        <name>ATP</name>
        <dbReference type="ChEBI" id="CHEBI:30616"/>
    </ligand>
</feature>
<feature type="binding site" evidence="9">
    <location>
        <position position="181"/>
    </location>
    <ligand>
        <name>ATP</name>
        <dbReference type="ChEBI" id="CHEBI:30616"/>
    </ligand>
</feature>
<dbReference type="AlphaFoldDB" id="A0A0U1E0S5"/>
<evidence type="ECO:0000256" key="3">
    <source>
        <dbReference type="ARBA" id="ARBA00022763"/>
    </source>
</evidence>
<keyword evidence="8 9" id="KW-0234">DNA repair</keyword>
<evidence type="ECO:0000313" key="12">
    <source>
        <dbReference type="EMBL" id="CQD25259.1"/>
    </source>
</evidence>
<dbReference type="InterPro" id="IPR003593">
    <property type="entry name" value="AAA+_ATPase"/>
</dbReference>
<dbReference type="PANTHER" id="PTHR42848">
    <property type="match status" value="1"/>
</dbReference>
<feature type="region of interest" description="Disordered" evidence="10">
    <location>
        <begin position="1"/>
        <end position="23"/>
    </location>
</feature>
<feature type="binding site" evidence="9">
    <location>
        <position position="228"/>
    </location>
    <ligand>
        <name>ATP</name>
        <dbReference type="ChEBI" id="CHEBI:30616"/>
    </ligand>
</feature>
<keyword evidence="12" id="KW-0347">Helicase</keyword>
<reference evidence="12 13" key="1">
    <citation type="submission" date="2015-03" db="EMBL/GenBank/DDBJ databases">
        <authorList>
            <person name="Murphy D."/>
        </authorList>
    </citation>
    <scope>NUCLEOTIDE SEQUENCE [LARGE SCALE GENOMIC DNA]</scope>
    <source>
        <strain evidence="12 13">D16</strain>
    </source>
</reference>
<keyword evidence="7 9" id="KW-0233">DNA recombination</keyword>
<evidence type="ECO:0000256" key="1">
    <source>
        <dbReference type="ARBA" id="ARBA00022490"/>
    </source>
</evidence>
<name>A0A0U1E0S5_9MYCO</name>
<dbReference type="GO" id="GO:0048476">
    <property type="term" value="C:Holliday junction resolvase complex"/>
    <property type="evidence" value="ECO:0007669"/>
    <property type="project" value="UniProtKB-UniRule"/>
</dbReference>
<dbReference type="Gene3D" id="1.10.10.10">
    <property type="entry name" value="Winged helix-like DNA-binding domain superfamily/Winged helix DNA-binding domain"/>
    <property type="match status" value="1"/>
</dbReference>
<dbReference type="InterPro" id="IPR036390">
    <property type="entry name" value="WH_DNA-bd_sf"/>
</dbReference>
<dbReference type="InterPro" id="IPR041445">
    <property type="entry name" value="AAA_lid_4"/>
</dbReference>
<feature type="binding site" evidence="9">
    <location>
        <position position="191"/>
    </location>
    <ligand>
        <name>ATP</name>
        <dbReference type="ChEBI" id="CHEBI:30616"/>
    </ligand>
</feature>
<dbReference type="PANTHER" id="PTHR42848:SF1">
    <property type="entry name" value="HOLLIDAY JUNCTION BRANCH MIGRATION COMPLEX SUBUNIT RUVB"/>
    <property type="match status" value="1"/>
</dbReference>
<evidence type="ECO:0000256" key="6">
    <source>
        <dbReference type="ARBA" id="ARBA00023125"/>
    </source>
</evidence>
<dbReference type="GO" id="GO:0009378">
    <property type="term" value="F:four-way junction helicase activity"/>
    <property type="evidence" value="ECO:0007669"/>
    <property type="project" value="InterPro"/>
</dbReference>
<keyword evidence="1 9" id="KW-0963">Cytoplasm</keyword>
<feature type="binding site" evidence="9">
    <location>
        <position position="76"/>
    </location>
    <ligand>
        <name>ATP</name>
        <dbReference type="ChEBI" id="CHEBI:30616"/>
    </ligand>
</feature>
<accession>A0A0U1E0S5</accession>